<evidence type="ECO:0000313" key="4">
    <source>
        <dbReference type="EMBL" id="NBI29815.1"/>
    </source>
</evidence>
<dbReference type="InterPro" id="IPR049704">
    <property type="entry name" value="Aminotrans_3_PPA_site"/>
</dbReference>
<keyword evidence="4" id="KW-0032">Aminotransferase</keyword>
<dbReference type="InterPro" id="IPR015421">
    <property type="entry name" value="PyrdxlP-dep_Trfase_major"/>
</dbReference>
<dbReference type="PROSITE" id="PS00600">
    <property type="entry name" value="AA_TRANSFER_CLASS_3"/>
    <property type="match status" value="1"/>
</dbReference>
<dbReference type="SUPFAM" id="SSF53383">
    <property type="entry name" value="PLP-dependent transferases"/>
    <property type="match status" value="1"/>
</dbReference>
<keyword evidence="5" id="KW-1185">Reference proteome</keyword>
<dbReference type="OrthoDB" id="9807885at2"/>
<dbReference type="PANTHER" id="PTHR43094:SF1">
    <property type="entry name" value="AMINOTRANSFERASE CLASS-III"/>
    <property type="match status" value="1"/>
</dbReference>
<proteinExistence type="inferred from homology"/>
<dbReference type="AlphaFoldDB" id="A0A6N9Q4N3"/>
<evidence type="ECO:0000256" key="3">
    <source>
        <dbReference type="RuleBase" id="RU003560"/>
    </source>
</evidence>
<dbReference type="InterPro" id="IPR015424">
    <property type="entry name" value="PyrdxlP-dep_Trfase"/>
</dbReference>
<protein>
    <submittedName>
        <fullName evidence="4">Aspartate aminotransferase family protein</fullName>
    </submittedName>
</protein>
<dbReference type="Gene3D" id="3.40.640.10">
    <property type="entry name" value="Type I PLP-dependent aspartate aminotransferase-like (Major domain)"/>
    <property type="match status" value="1"/>
</dbReference>
<evidence type="ECO:0000256" key="1">
    <source>
        <dbReference type="ARBA" id="ARBA00008954"/>
    </source>
</evidence>
<sequence length="434" mass="48491">MSRYYVVHPFTTMPKKSNLTEEEVNNRFFMANKGERHWVLNKDDQAFLNLSNAAYSLDQSNEIILKAIFEQYNKLSASIMVNQGHWIANKLAEKLLNLAPKFSSVFYSNDGTGAMESALKATRQYFIEKDMPNKQKFISLNGGYHGSSIGALSITNLGFEGVFGDLLQGCISVPSPEDFREKEDKLDDRHAKQAAYELEQAILKAGPETVAAFVIEPVQSVNGIRVFPNLYFQLVRQITRRYNILVIADEITTGIGRTGEWLTSSSLKLDPDIITISKGLTAGYFPLGATLFSSQITDHLIENGSGFPHGTTLSGHPVGCSIAIKVLEIFEKENLPFRAKEAGEYIMNELREGLNKENIIREVRGKGLMIGIELNIESEEEIERFNTIKSNIKKSGILATFSHNVISLYPPLNISKSDMDYMIDALKSSILLID</sequence>
<dbReference type="InterPro" id="IPR015422">
    <property type="entry name" value="PyrdxlP-dep_Trfase_small"/>
</dbReference>
<dbReference type="RefSeq" id="WP_160646625.1">
    <property type="nucleotide sequence ID" value="NZ_SIJB01000028.1"/>
</dbReference>
<keyword evidence="4" id="KW-0808">Transferase</keyword>
<gene>
    <name evidence="4" type="ORF">ERL59_12690</name>
</gene>
<dbReference type="Pfam" id="PF00202">
    <property type="entry name" value="Aminotran_3"/>
    <property type="match status" value="1"/>
</dbReference>
<dbReference type="Proteomes" id="UP000448943">
    <property type="component" value="Unassembled WGS sequence"/>
</dbReference>
<comment type="caution">
    <text evidence="4">The sequence shown here is derived from an EMBL/GenBank/DDBJ whole genome shotgun (WGS) entry which is preliminary data.</text>
</comment>
<dbReference type="Gene3D" id="3.90.1150.10">
    <property type="entry name" value="Aspartate Aminotransferase, domain 1"/>
    <property type="match status" value="1"/>
</dbReference>
<dbReference type="EMBL" id="SIJB01000028">
    <property type="protein sequence ID" value="NBI29815.1"/>
    <property type="molecule type" value="Genomic_DNA"/>
</dbReference>
<dbReference type="GO" id="GO:0030170">
    <property type="term" value="F:pyridoxal phosphate binding"/>
    <property type="evidence" value="ECO:0007669"/>
    <property type="project" value="InterPro"/>
</dbReference>
<evidence type="ECO:0000256" key="2">
    <source>
        <dbReference type="ARBA" id="ARBA00022898"/>
    </source>
</evidence>
<reference evidence="4 5" key="1">
    <citation type="submission" date="2019-01" db="EMBL/GenBank/DDBJ databases">
        <title>Chengkuizengella sp. nov., isolated from deep-sea sediment of East Pacific Ocean.</title>
        <authorList>
            <person name="Yang J."/>
            <person name="Lai Q."/>
            <person name="Shao Z."/>
        </authorList>
    </citation>
    <scope>NUCLEOTIDE SEQUENCE [LARGE SCALE GENOMIC DNA]</scope>
    <source>
        <strain evidence="4 5">YPA3-1-1</strain>
    </source>
</reference>
<evidence type="ECO:0000313" key="5">
    <source>
        <dbReference type="Proteomes" id="UP000448943"/>
    </source>
</evidence>
<dbReference type="InterPro" id="IPR005814">
    <property type="entry name" value="Aminotrans_3"/>
</dbReference>
<dbReference type="PANTHER" id="PTHR43094">
    <property type="entry name" value="AMINOTRANSFERASE"/>
    <property type="match status" value="1"/>
</dbReference>
<accession>A0A6N9Q4N3</accession>
<dbReference type="GO" id="GO:0008483">
    <property type="term" value="F:transaminase activity"/>
    <property type="evidence" value="ECO:0007669"/>
    <property type="project" value="UniProtKB-KW"/>
</dbReference>
<comment type="similarity">
    <text evidence="1 3">Belongs to the class-III pyridoxal-phosphate-dependent aminotransferase family.</text>
</comment>
<keyword evidence="2 3" id="KW-0663">Pyridoxal phosphate</keyword>
<dbReference type="CDD" id="cd00610">
    <property type="entry name" value="OAT_like"/>
    <property type="match status" value="1"/>
</dbReference>
<name>A0A6N9Q4N3_9BACL</name>
<organism evidence="4 5">
    <name type="scientific">Chengkuizengella marina</name>
    <dbReference type="NCBI Taxonomy" id="2507566"/>
    <lineage>
        <taxon>Bacteria</taxon>
        <taxon>Bacillati</taxon>
        <taxon>Bacillota</taxon>
        <taxon>Bacilli</taxon>
        <taxon>Bacillales</taxon>
        <taxon>Paenibacillaceae</taxon>
        <taxon>Chengkuizengella</taxon>
    </lineage>
</organism>